<proteinExistence type="predicted"/>
<dbReference type="AlphaFoldDB" id="A0AAD4X9Q2"/>
<gene>
    <name evidence="2" type="ORF">MKW98_008149</name>
</gene>
<keyword evidence="1" id="KW-0732">Signal</keyword>
<evidence type="ECO:0000256" key="1">
    <source>
        <dbReference type="SAM" id="SignalP"/>
    </source>
</evidence>
<sequence>MAQTRSLTIACLLICTLVSTNTIMCTAAIRQKVRIVASASLLGIGPLEGQVCACCMVV</sequence>
<evidence type="ECO:0000313" key="2">
    <source>
        <dbReference type="EMBL" id="KAI3873497.1"/>
    </source>
</evidence>
<feature type="chain" id="PRO_5042210900" evidence="1">
    <location>
        <begin position="23"/>
        <end position="58"/>
    </location>
</feature>
<evidence type="ECO:0000313" key="3">
    <source>
        <dbReference type="Proteomes" id="UP001202328"/>
    </source>
</evidence>
<dbReference type="Proteomes" id="UP001202328">
    <property type="component" value="Unassembled WGS sequence"/>
</dbReference>
<reference evidence="2" key="1">
    <citation type="submission" date="2022-04" db="EMBL/GenBank/DDBJ databases">
        <title>A functionally conserved STORR gene fusion in Papaver species that diverged 16.8 million years ago.</title>
        <authorList>
            <person name="Catania T."/>
        </authorList>
    </citation>
    <scope>NUCLEOTIDE SEQUENCE</scope>
    <source>
        <strain evidence="2">S-188037</strain>
    </source>
</reference>
<accession>A0AAD4X9Q2</accession>
<keyword evidence="3" id="KW-1185">Reference proteome</keyword>
<name>A0AAD4X9Q2_9MAGN</name>
<comment type="caution">
    <text evidence="2">The sequence shown here is derived from an EMBL/GenBank/DDBJ whole genome shotgun (WGS) entry which is preliminary data.</text>
</comment>
<protein>
    <submittedName>
        <fullName evidence="2">Uncharacterized protein</fullName>
    </submittedName>
</protein>
<organism evidence="2 3">
    <name type="scientific">Papaver atlanticum</name>
    <dbReference type="NCBI Taxonomy" id="357466"/>
    <lineage>
        <taxon>Eukaryota</taxon>
        <taxon>Viridiplantae</taxon>
        <taxon>Streptophyta</taxon>
        <taxon>Embryophyta</taxon>
        <taxon>Tracheophyta</taxon>
        <taxon>Spermatophyta</taxon>
        <taxon>Magnoliopsida</taxon>
        <taxon>Ranunculales</taxon>
        <taxon>Papaveraceae</taxon>
        <taxon>Papaveroideae</taxon>
        <taxon>Papaver</taxon>
    </lineage>
</organism>
<feature type="signal peptide" evidence="1">
    <location>
        <begin position="1"/>
        <end position="22"/>
    </location>
</feature>
<dbReference type="EMBL" id="JAJJMB010012776">
    <property type="protein sequence ID" value="KAI3873497.1"/>
    <property type="molecule type" value="Genomic_DNA"/>
</dbReference>